<evidence type="ECO:0000313" key="1">
    <source>
        <dbReference type="EMBL" id="MXQ87127.1"/>
    </source>
</evidence>
<organism evidence="1 2">
    <name type="scientific">Bos mutus</name>
    <name type="common">wild yak</name>
    <dbReference type="NCBI Taxonomy" id="72004"/>
    <lineage>
        <taxon>Eukaryota</taxon>
        <taxon>Metazoa</taxon>
        <taxon>Chordata</taxon>
        <taxon>Craniata</taxon>
        <taxon>Vertebrata</taxon>
        <taxon>Euteleostomi</taxon>
        <taxon>Mammalia</taxon>
        <taxon>Eutheria</taxon>
        <taxon>Laurasiatheria</taxon>
        <taxon>Artiodactyla</taxon>
        <taxon>Ruminantia</taxon>
        <taxon>Pecora</taxon>
        <taxon>Bovidae</taxon>
        <taxon>Bovinae</taxon>
        <taxon>Bos</taxon>
    </lineage>
</organism>
<gene>
    <name evidence="1" type="ORF">E5288_WYG007538</name>
</gene>
<evidence type="ECO:0000313" key="2">
    <source>
        <dbReference type="Proteomes" id="UP000322234"/>
    </source>
</evidence>
<sequence length="151" mass="16086">MVPTGPIICGARLPRMVSLSQLSHFSLEKMASIPVPLPLVGGRLEKPEGNRHPCFDPKSFSSLGFSNVATSSSQRTSSALLTLTSSLLGQEPMEAGSDKARVSVTASTEGPSVGSDVKTLQSLLLLLFLWLHSPFPPTELYSFFGGDHMSP</sequence>
<dbReference type="EMBL" id="VBQZ03000036">
    <property type="protein sequence ID" value="MXQ87127.1"/>
    <property type="molecule type" value="Genomic_DNA"/>
</dbReference>
<proteinExistence type="predicted"/>
<dbReference type="AlphaFoldDB" id="A0A6B0REL5"/>
<reference evidence="1" key="1">
    <citation type="submission" date="2019-10" db="EMBL/GenBank/DDBJ databases">
        <title>The sequence and de novo assembly of the wild yak genome.</title>
        <authorList>
            <person name="Liu Y."/>
        </authorList>
    </citation>
    <scope>NUCLEOTIDE SEQUENCE [LARGE SCALE GENOMIC DNA]</scope>
    <source>
        <strain evidence="1">WY2019</strain>
    </source>
</reference>
<protein>
    <submittedName>
        <fullName evidence="1">Uncharacterized protein</fullName>
    </submittedName>
</protein>
<keyword evidence="2" id="KW-1185">Reference proteome</keyword>
<name>A0A6B0REL5_9CETA</name>
<accession>A0A6B0REL5</accession>
<dbReference type="Proteomes" id="UP000322234">
    <property type="component" value="Unassembled WGS sequence"/>
</dbReference>
<comment type="caution">
    <text evidence="1">The sequence shown here is derived from an EMBL/GenBank/DDBJ whole genome shotgun (WGS) entry which is preliminary data.</text>
</comment>